<accession>K6WB40</accession>
<evidence type="ECO:0000256" key="7">
    <source>
        <dbReference type="SAM" id="MobiDB-lite"/>
    </source>
</evidence>
<dbReference type="eggNOG" id="COG3944">
    <property type="taxonomic scope" value="Bacteria"/>
</dbReference>
<dbReference type="EMBL" id="BAGZ01000018">
    <property type="protein sequence ID" value="GAB79027.1"/>
    <property type="molecule type" value="Genomic_DNA"/>
</dbReference>
<evidence type="ECO:0000256" key="3">
    <source>
        <dbReference type="ARBA" id="ARBA00022475"/>
    </source>
</evidence>
<organism evidence="10 11">
    <name type="scientific">Austwickia chelonae NBRC 105200</name>
    <dbReference type="NCBI Taxonomy" id="1184607"/>
    <lineage>
        <taxon>Bacteria</taxon>
        <taxon>Bacillati</taxon>
        <taxon>Actinomycetota</taxon>
        <taxon>Actinomycetes</taxon>
        <taxon>Micrococcales</taxon>
        <taxon>Dermatophilaceae</taxon>
        <taxon>Austwickia</taxon>
    </lineage>
</organism>
<keyword evidence="5 8" id="KW-1133">Transmembrane helix</keyword>
<evidence type="ECO:0000256" key="6">
    <source>
        <dbReference type="ARBA" id="ARBA00023136"/>
    </source>
</evidence>
<comment type="similarity">
    <text evidence="2">Belongs to the CpsC/CapA family.</text>
</comment>
<feature type="compositionally biased region" description="Low complexity" evidence="7">
    <location>
        <begin position="236"/>
        <end position="248"/>
    </location>
</feature>
<feature type="compositionally biased region" description="Low complexity" evidence="7">
    <location>
        <begin position="211"/>
        <end position="222"/>
    </location>
</feature>
<feature type="transmembrane region" description="Helical" evidence="8">
    <location>
        <begin position="12"/>
        <end position="31"/>
    </location>
</feature>
<feature type="compositionally biased region" description="Low complexity" evidence="7">
    <location>
        <begin position="270"/>
        <end position="280"/>
    </location>
</feature>
<feature type="domain" description="Polysaccharide chain length determinant N-terminal" evidence="9">
    <location>
        <begin position="3"/>
        <end position="88"/>
    </location>
</feature>
<evidence type="ECO:0000313" key="10">
    <source>
        <dbReference type="EMBL" id="GAB79027.1"/>
    </source>
</evidence>
<evidence type="ECO:0000313" key="11">
    <source>
        <dbReference type="Proteomes" id="UP000008495"/>
    </source>
</evidence>
<feature type="region of interest" description="Disordered" evidence="7">
    <location>
        <begin position="159"/>
        <end position="179"/>
    </location>
</feature>
<name>K6WB40_9MICO</name>
<evidence type="ECO:0000256" key="1">
    <source>
        <dbReference type="ARBA" id="ARBA00004651"/>
    </source>
</evidence>
<evidence type="ECO:0000256" key="5">
    <source>
        <dbReference type="ARBA" id="ARBA00022989"/>
    </source>
</evidence>
<evidence type="ECO:0000256" key="2">
    <source>
        <dbReference type="ARBA" id="ARBA00006683"/>
    </source>
</evidence>
<dbReference type="GO" id="GO:0005886">
    <property type="term" value="C:plasma membrane"/>
    <property type="evidence" value="ECO:0007669"/>
    <property type="project" value="UniProtKB-SubCell"/>
</dbReference>
<dbReference type="PANTHER" id="PTHR32309:SF31">
    <property type="entry name" value="CAPSULAR EXOPOLYSACCHARIDE FAMILY"/>
    <property type="match status" value="1"/>
</dbReference>
<sequence>MTVGDILHAVRRAWLTVLACTLIGAAAMFGVSKLSTPTYTASARVFVSVAASRGASDLSQGATFVQSQVASYADLATSPYVLDPVAKRLGIAGGAKGLSGRVTGSSSKETVLIDIKATDPEAQRSSTIADAIADELGTAVRQLAPRDADGRPMVQVVTVSRSGPPSAPQSPKTSRNTLTGGASGLLIGVLLACLWGFYRSKGNPGSVTDVPPADAIPAAEPPSTGKKQTWRKRKSPASASTPADADGAPGKKGKNSRAVEQPPATRASAEENAPADAPDPAGEKTAENSPPEQPVAGDQQTEASQKNDRSSAAIKRAAQVSLPTQPMASARPAATGPVTARDDDAQISKADRFRIPAVRRPSSKVSSTDEPTVYIPPVPRAVEPSSLKEPGHRTSAEGESRDG</sequence>
<dbReference type="PANTHER" id="PTHR32309">
    <property type="entry name" value="TYROSINE-PROTEIN KINASE"/>
    <property type="match status" value="1"/>
</dbReference>
<dbReference type="InterPro" id="IPR003856">
    <property type="entry name" value="LPS_length_determ_N"/>
</dbReference>
<dbReference type="InterPro" id="IPR050445">
    <property type="entry name" value="Bact_polysacc_biosynth/exp"/>
</dbReference>
<keyword evidence="3" id="KW-1003">Cell membrane</keyword>
<protein>
    <recommendedName>
        <fullName evidence="9">Polysaccharide chain length determinant N-terminal domain-containing protein</fullName>
    </recommendedName>
</protein>
<evidence type="ECO:0000256" key="4">
    <source>
        <dbReference type="ARBA" id="ARBA00022692"/>
    </source>
</evidence>
<dbReference type="STRING" id="100225.SAMN05421595_2888"/>
<keyword evidence="4 8" id="KW-0812">Transmembrane</keyword>
<reference evidence="10 11" key="1">
    <citation type="submission" date="2012-08" db="EMBL/GenBank/DDBJ databases">
        <title>Whole genome shotgun sequence of Austwickia chelonae NBRC 105200.</title>
        <authorList>
            <person name="Yoshida I."/>
            <person name="Hosoyama A."/>
            <person name="Tsuchikane K."/>
            <person name="Katsumata H."/>
            <person name="Ando Y."/>
            <person name="Ohji S."/>
            <person name="Hamada M."/>
            <person name="Tamura T."/>
            <person name="Yamazoe A."/>
            <person name="Yamazaki S."/>
            <person name="Fujita N."/>
        </authorList>
    </citation>
    <scope>NUCLEOTIDE SEQUENCE [LARGE SCALE GENOMIC DNA]</scope>
    <source>
        <strain evidence="10 11">NBRC 105200</strain>
    </source>
</reference>
<evidence type="ECO:0000256" key="8">
    <source>
        <dbReference type="SAM" id="Phobius"/>
    </source>
</evidence>
<feature type="compositionally biased region" description="Basic and acidic residues" evidence="7">
    <location>
        <begin position="340"/>
        <end position="354"/>
    </location>
</feature>
<feature type="compositionally biased region" description="Basic and acidic residues" evidence="7">
    <location>
        <begin position="389"/>
        <end position="403"/>
    </location>
</feature>
<gene>
    <name evidence="10" type="ORF">AUCHE_18_00280</name>
</gene>
<keyword evidence="11" id="KW-1185">Reference proteome</keyword>
<dbReference type="RefSeq" id="WP_006503784.1">
    <property type="nucleotide sequence ID" value="NZ_BAGZ01000018.1"/>
</dbReference>
<comment type="caution">
    <text evidence="10">The sequence shown here is derived from an EMBL/GenBank/DDBJ whole genome shotgun (WGS) entry which is preliminary data.</text>
</comment>
<dbReference type="Pfam" id="PF02706">
    <property type="entry name" value="Wzz"/>
    <property type="match status" value="1"/>
</dbReference>
<dbReference type="AlphaFoldDB" id="K6WB40"/>
<feature type="region of interest" description="Disordered" evidence="7">
    <location>
        <begin position="209"/>
        <end position="403"/>
    </location>
</feature>
<keyword evidence="6 8" id="KW-0472">Membrane</keyword>
<proteinExistence type="inferred from homology"/>
<evidence type="ECO:0000259" key="9">
    <source>
        <dbReference type="Pfam" id="PF02706"/>
    </source>
</evidence>
<dbReference type="OrthoDB" id="9812433at2"/>
<comment type="subcellular location">
    <subcellularLocation>
        <location evidence="1">Cell membrane</location>
        <topology evidence="1">Multi-pass membrane protein</topology>
    </subcellularLocation>
</comment>
<dbReference type="Proteomes" id="UP000008495">
    <property type="component" value="Unassembled WGS sequence"/>
</dbReference>